<organism evidence="1 2">
    <name type="scientific">Rufibacter immobilis</name>
    <dbReference type="NCBI Taxonomy" id="1348778"/>
    <lineage>
        <taxon>Bacteria</taxon>
        <taxon>Pseudomonadati</taxon>
        <taxon>Bacteroidota</taxon>
        <taxon>Cytophagia</taxon>
        <taxon>Cytophagales</taxon>
        <taxon>Hymenobacteraceae</taxon>
        <taxon>Rufibacter</taxon>
    </lineage>
</organism>
<dbReference type="AlphaFoldDB" id="A0A3M9N423"/>
<evidence type="ECO:0000313" key="1">
    <source>
        <dbReference type="EMBL" id="RNI31933.1"/>
    </source>
</evidence>
<comment type="caution">
    <text evidence="1">The sequence shown here is derived from an EMBL/GenBank/DDBJ whole genome shotgun (WGS) entry which is preliminary data.</text>
</comment>
<protein>
    <submittedName>
        <fullName evidence="1">Uncharacterized protein</fullName>
    </submittedName>
</protein>
<dbReference type="RefSeq" id="WP_123132069.1">
    <property type="nucleotide sequence ID" value="NZ_RJJE01000003.1"/>
</dbReference>
<reference evidence="1 2" key="1">
    <citation type="submission" date="2018-11" db="EMBL/GenBank/DDBJ databases">
        <title>Rufibacter latericius sp. nov., isolated from water in Baiyang Lake.</title>
        <authorList>
            <person name="Yang Y."/>
        </authorList>
    </citation>
    <scope>NUCLEOTIDE SEQUENCE [LARGE SCALE GENOMIC DNA]</scope>
    <source>
        <strain evidence="1 2">MCC P1</strain>
    </source>
</reference>
<dbReference type="OrthoDB" id="5344363at2"/>
<sequence>MDEQLLAAVQEAAQKKKFTKIQYVTNLQEYLTVTALIKQVQEREDGIYLELATGEEIKFDQLVKVGDTPSNKYNSRDFTCDC</sequence>
<proteinExistence type="predicted"/>
<name>A0A3M9N423_9BACT</name>
<dbReference type="EMBL" id="RJJE01000003">
    <property type="protein sequence ID" value="RNI31933.1"/>
    <property type="molecule type" value="Genomic_DNA"/>
</dbReference>
<dbReference type="Proteomes" id="UP000271010">
    <property type="component" value="Unassembled WGS sequence"/>
</dbReference>
<keyword evidence="2" id="KW-1185">Reference proteome</keyword>
<accession>A0A3M9N423</accession>
<gene>
    <name evidence="1" type="ORF">EFA69_05335</name>
</gene>
<evidence type="ECO:0000313" key="2">
    <source>
        <dbReference type="Proteomes" id="UP000271010"/>
    </source>
</evidence>